<comment type="caution">
    <text evidence="1">The sequence shown here is derived from an EMBL/GenBank/DDBJ whole genome shotgun (WGS) entry which is preliminary data.</text>
</comment>
<dbReference type="EMBL" id="JANBPG010001152">
    <property type="protein sequence ID" value="KAJ1891467.1"/>
    <property type="molecule type" value="Genomic_DNA"/>
</dbReference>
<dbReference type="Proteomes" id="UP001150581">
    <property type="component" value="Unassembled WGS sequence"/>
</dbReference>
<evidence type="ECO:0000313" key="2">
    <source>
        <dbReference type="Proteomes" id="UP001150581"/>
    </source>
</evidence>
<reference evidence="1" key="1">
    <citation type="submission" date="2022-07" db="EMBL/GenBank/DDBJ databases">
        <title>Phylogenomic reconstructions and comparative analyses of Kickxellomycotina fungi.</title>
        <authorList>
            <person name="Reynolds N.K."/>
            <person name="Stajich J.E."/>
            <person name="Barry K."/>
            <person name="Grigoriev I.V."/>
            <person name="Crous P."/>
            <person name="Smith M.E."/>
        </authorList>
    </citation>
    <scope>NUCLEOTIDE SEQUENCE</scope>
    <source>
        <strain evidence="1">Benny 63K</strain>
    </source>
</reference>
<keyword evidence="2" id="KW-1185">Reference proteome</keyword>
<organism evidence="1 2">
    <name type="scientific">Kickxella alabastrina</name>
    <dbReference type="NCBI Taxonomy" id="61397"/>
    <lineage>
        <taxon>Eukaryota</taxon>
        <taxon>Fungi</taxon>
        <taxon>Fungi incertae sedis</taxon>
        <taxon>Zoopagomycota</taxon>
        <taxon>Kickxellomycotina</taxon>
        <taxon>Kickxellomycetes</taxon>
        <taxon>Kickxellales</taxon>
        <taxon>Kickxellaceae</taxon>
        <taxon>Kickxella</taxon>
    </lineage>
</organism>
<proteinExistence type="predicted"/>
<protein>
    <submittedName>
        <fullName evidence="1">Uncharacterized protein</fullName>
    </submittedName>
</protein>
<gene>
    <name evidence="1" type="ORF">LPJ66_006901</name>
</gene>
<accession>A0ACC1ICU8</accession>
<name>A0ACC1ICU8_9FUNG</name>
<evidence type="ECO:0000313" key="1">
    <source>
        <dbReference type="EMBL" id="KAJ1891467.1"/>
    </source>
</evidence>
<sequence>MSDKATLIEFGFTELRAEKALRATSNSGLQQALDWLEAHSNDADIDDPISESSASSSAPLSAATEGAAESLQCTDCGKQFATPELAQYHATKSGHANFAESTEAVKPLSKEEKQEKLQEVQRKIAAKRAQREEEARAEQKQGELIRRKAGQDMTEAVERMKEEEVRRALAKQKREKEDDKRAEARIKQMILQDKKDRAARVAKEKAERDGTSGHEEAGKGPAGADAAVSLLDAGVPTVSVAKGSSARLQIRPVLQSDKDVRPLTKTFGAEQTLGEVVDAVRKEMEGVPKHFKLSMAFPRKDFSSHDEKKTLRELGLAPSAALILTE</sequence>